<name>A0ABD8ABE0_9EURY</name>
<keyword evidence="2" id="KW-1185">Reference proteome</keyword>
<evidence type="ECO:0000313" key="1">
    <source>
        <dbReference type="EMBL" id="WOX56432.1"/>
    </source>
</evidence>
<gene>
    <name evidence="1" type="ORF">R6Y95_03625</name>
</gene>
<dbReference type="AlphaFoldDB" id="A0ABD8ABE0"/>
<accession>A0ABD8ABE0</accession>
<sequence>MQPLFVCFTRAVLGPADSKPSCHLPVLEKAGLIVGGLQGNRILYALPIQGDRRAAGGCGCPNRQDIGKHARLLADDIIPQHQVIQTGGEEAADSILRRFHDRLAHHVETRVQ</sequence>
<proteinExistence type="predicted"/>
<protein>
    <submittedName>
        <fullName evidence="1">Uncharacterized protein</fullName>
    </submittedName>
</protein>
<organism evidence="1 2">
    <name type="scientific">Methanoculleus palmolei</name>
    <dbReference type="NCBI Taxonomy" id="72612"/>
    <lineage>
        <taxon>Archaea</taxon>
        <taxon>Methanobacteriati</taxon>
        <taxon>Methanobacteriota</taxon>
        <taxon>Stenosarchaea group</taxon>
        <taxon>Methanomicrobia</taxon>
        <taxon>Methanomicrobiales</taxon>
        <taxon>Methanomicrobiaceae</taxon>
        <taxon>Methanoculleus</taxon>
    </lineage>
</organism>
<dbReference type="EMBL" id="CP137641">
    <property type="protein sequence ID" value="WOX56432.1"/>
    <property type="molecule type" value="Genomic_DNA"/>
</dbReference>
<reference evidence="1 2" key="1">
    <citation type="submission" date="2023-10" db="EMBL/GenBank/DDBJ databases">
        <title>The complete genome sequence of Methanoculleus palmolei DSM 4273.</title>
        <authorList>
            <person name="Lai S.-J."/>
            <person name="You Y.-T."/>
            <person name="Chen S.-C."/>
        </authorList>
    </citation>
    <scope>NUCLEOTIDE SEQUENCE [LARGE SCALE GENOMIC DNA]</scope>
    <source>
        <strain evidence="1 2">DSM 4273</strain>
    </source>
</reference>
<dbReference type="Proteomes" id="UP001626603">
    <property type="component" value="Chromosome"/>
</dbReference>
<evidence type="ECO:0000313" key="2">
    <source>
        <dbReference type="Proteomes" id="UP001626603"/>
    </source>
</evidence>